<keyword evidence="2 4" id="KW-0238">DNA-binding</keyword>
<dbReference type="Gene3D" id="1.10.10.60">
    <property type="entry name" value="Homeodomain-like"/>
    <property type="match status" value="1"/>
</dbReference>
<protein>
    <submittedName>
        <fullName evidence="6">TetR family copper-responsive transcriptional repressor ComR</fullName>
    </submittedName>
</protein>
<dbReference type="SUPFAM" id="SSF46689">
    <property type="entry name" value="Homeodomain-like"/>
    <property type="match status" value="1"/>
</dbReference>
<evidence type="ECO:0000313" key="7">
    <source>
        <dbReference type="Proteomes" id="UP001501218"/>
    </source>
</evidence>
<evidence type="ECO:0000259" key="5">
    <source>
        <dbReference type="PROSITE" id="PS50977"/>
    </source>
</evidence>
<evidence type="ECO:0000256" key="1">
    <source>
        <dbReference type="ARBA" id="ARBA00023015"/>
    </source>
</evidence>
<organism evidence="6 7">
    <name type="scientific">Saccharopolyspora halophila</name>
    <dbReference type="NCBI Taxonomy" id="405551"/>
    <lineage>
        <taxon>Bacteria</taxon>
        <taxon>Bacillati</taxon>
        <taxon>Actinomycetota</taxon>
        <taxon>Actinomycetes</taxon>
        <taxon>Pseudonocardiales</taxon>
        <taxon>Pseudonocardiaceae</taxon>
        <taxon>Saccharopolyspora</taxon>
    </lineage>
</organism>
<dbReference type="PANTHER" id="PTHR47506:SF1">
    <property type="entry name" value="HTH-TYPE TRANSCRIPTIONAL REGULATOR YJDC"/>
    <property type="match status" value="1"/>
</dbReference>
<evidence type="ECO:0000256" key="4">
    <source>
        <dbReference type="PROSITE-ProRule" id="PRU00335"/>
    </source>
</evidence>
<dbReference type="EMBL" id="BAAARA010000010">
    <property type="protein sequence ID" value="GAA2351374.1"/>
    <property type="molecule type" value="Genomic_DNA"/>
</dbReference>
<dbReference type="InterPro" id="IPR009057">
    <property type="entry name" value="Homeodomain-like_sf"/>
</dbReference>
<evidence type="ECO:0000256" key="2">
    <source>
        <dbReference type="ARBA" id="ARBA00023125"/>
    </source>
</evidence>
<dbReference type="PROSITE" id="PS50977">
    <property type="entry name" value="HTH_TETR_2"/>
    <property type="match status" value="1"/>
</dbReference>
<keyword evidence="1" id="KW-0805">Transcription regulation</keyword>
<comment type="caution">
    <text evidence="6">The sequence shown here is derived from an EMBL/GenBank/DDBJ whole genome shotgun (WGS) entry which is preliminary data.</text>
</comment>
<evidence type="ECO:0000313" key="6">
    <source>
        <dbReference type="EMBL" id="GAA2351374.1"/>
    </source>
</evidence>
<gene>
    <name evidence="6" type="primary">comR</name>
    <name evidence="6" type="ORF">GCM10009854_31430</name>
</gene>
<proteinExistence type="predicted"/>
<sequence length="202" mass="22476">MPAAFSEEDRERITELLLERGRELFTTRGLGKTSLAELVEPAGMAKTSFYAFFDSKEALYLELLMRQAPEVTRSFREALAAAGSAREGVESIIREGVRTATGDPLYRRLLSHPEELAAVTRKVGPEEAERSRPYVLEPMLEFIRRAQERGDMTDADPMVIVGAIQAVSYTVVHADELGPNYPQILELLTTSIAKGLTTEESR</sequence>
<dbReference type="Gene3D" id="1.10.357.10">
    <property type="entry name" value="Tetracycline Repressor, domain 2"/>
    <property type="match status" value="1"/>
</dbReference>
<name>A0ABN3GGY6_9PSEU</name>
<feature type="DNA-binding region" description="H-T-H motif" evidence="4">
    <location>
        <begin position="34"/>
        <end position="53"/>
    </location>
</feature>
<keyword evidence="7" id="KW-1185">Reference proteome</keyword>
<dbReference type="PANTHER" id="PTHR47506">
    <property type="entry name" value="TRANSCRIPTIONAL REGULATORY PROTEIN"/>
    <property type="match status" value="1"/>
</dbReference>
<dbReference type="SUPFAM" id="SSF48498">
    <property type="entry name" value="Tetracyclin repressor-like, C-terminal domain"/>
    <property type="match status" value="1"/>
</dbReference>
<dbReference type="InterPro" id="IPR001647">
    <property type="entry name" value="HTH_TetR"/>
</dbReference>
<keyword evidence="3" id="KW-0804">Transcription</keyword>
<dbReference type="RefSeq" id="WP_344132498.1">
    <property type="nucleotide sequence ID" value="NZ_BAAARA010000010.1"/>
</dbReference>
<dbReference type="Proteomes" id="UP001501218">
    <property type="component" value="Unassembled WGS sequence"/>
</dbReference>
<dbReference type="InterPro" id="IPR036271">
    <property type="entry name" value="Tet_transcr_reg_TetR-rel_C_sf"/>
</dbReference>
<evidence type="ECO:0000256" key="3">
    <source>
        <dbReference type="ARBA" id="ARBA00023163"/>
    </source>
</evidence>
<feature type="domain" description="HTH tetR-type" evidence="5">
    <location>
        <begin position="11"/>
        <end position="71"/>
    </location>
</feature>
<reference evidence="6 7" key="1">
    <citation type="journal article" date="2019" name="Int. J. Syst. Evol. Microbiol.">
        <title>The Global Catalogue of Microorganisms (GCM) 10K type strain sequencing project: providing services to taxonomists for standard genome sequencing and annotation.</title>
        <authorList>
            <consortium name="The Broad Institute Genomics Platform"/>
            <consortium name="The Broad Institute Genome Sequencing Center for Infectious Disease"/>
            <person name="Wu L."/>
            <person name="Ma J."/>
        </authorList>
    </citation>
    <scope>NUCLEOTIDE SEQUENCE [LARGE SCALE GENOMIC DNA]</scope>
    <source>
        <strain evidence="6 7">JCM 16221</strain>
    </source>
</reference>
<dbReference type="PRINTS" id="PR00455">
    <property type="entry name" value="HTHTETR"/>
</dbReference>
<dbReference type="Pfam" id="PF00440">
    <property type="entry name" value="TetR_N"/>
    <property type="match status" value="1"/>
</dbReference>
<accession>A0ABN3GGY6</accession>